<feature type="compositionally biased region" description="Low complexity" evidence="6">
    <location>
        <begin position="538"/>
        <end position="556"/>
    </location>
</feature>
<accession>A0A9N9BIA7</accession>
<feature type="compositionally biased region" description="Polar residues" evidence="6">
    <location>
        <begin position="273"/>
        <end position="283"/>
    </location>
</feature>
<dbReference type="Pfam" id="PF12348">
    <property type="entry name" value="CLASP_N"/>
    <property type="match status" value="2"/>
</dbReference>
<keyword evidence="9" id="KW-1185">Reference proteome</keyword>
<feature type="compositionally biased region" description="Low complexity" evidence="6">
    <location>
        <begin position="612"/>
        <end position="623"/>
    </location>
</feature>
<dbReference type="GO" id="GO:1990023">
    <property type="term" value="C:mitotic spindle midzone"/>
    <property type="evidence" value="ECO:0007669"/>
    <property type="project" value="TreeGrafter"/>
</dbReference>
<reference evidence="8" key="1">
    <citation type="submission" date="2021-06" db="EMBL/GenBank/DDBJ databases">
        <authorList>
            <person name="Kallberg Y."/>
            <person name="Tangrot J."/>
            <person name="Rosling A."/>
        </authorList>
    </citation>
    <scope>NUCLEOTIDE SEQUENCE</scope>
    <source>
        <strain evidence="8">IA702</strain>
    </source>
</reference>
<feature type="region of interest" description="Disordered" evidence="6">
    <location>
        <begin position="246"/>
        <end position="283"/>
    </location>
</feature>
<proteinExistence type="inferred from homology"/>
<dbReference type="InterPro" id="IPR016024">
    <property type="entry name" value="ARM-type_fold"/>
</dbReference>
<feature type="compositionally biased region" description="Polar residues" evidence="6">
    <location>
        <begin position="580"/>
        <end position="599"/>
    </location>
</feature>
<dbReference type="GO" id="GO:0005876">
    <property type="term" value="C:spindle microtubule"/>
    <property type="evidence" value="ECO:0007669"/>
    <property type="project" value="TreeGrafter"/>
</dbReference>
<dbReference type="Proteomes" id="UP000789572">
    <property type="component" value="Unassembled WGS sequence"/>
</dbReference>
<feature type="domain" description="TOG" evidence="7">
    <location>
        <begin position="3"/>
        <end position="236"/>
    </location>
</feature>
<feature type="compositionally biased region" description="Basic and acidic residues" evidence="6">
    <location>
        <begin position="1006"/>
        <end position="1020"/>
    </location>
</feature>
<evidence type="ECO:0000256" key="3">
    <source>
        <dbReference type="ARBA" id="ARBA00022618"/>
    </source>
</evidence>
<evidence type="ECO:0000256" key="2">
    <source>
        <dbReference type="ARBA" id="ARBA00009549"/>
    </source>
</evidence>
<evidence type="ECO:0000259" key="7">
    <source>
        <dbReference type="SMART" id="SM01349"/>
    </source>
</evidence>
<evidence type="ECO:0000313" key="8">
    <source>
        <dbReference type="EMBL" id="CAG8567228.1"/>
    </source>
</evidence>
<dbReference type="GO" id="GO:0005815">
    <property type="term" value="C:microtubule organizing center"/>
    <property type="evidence" value="ECO:0007669"/>
    <property type="project" value="TreeGrafter"/>
</dbReference>
<evidence type="ECO:0000256" key="1">
    <source>
        <dbReference type="ARBA" id="ARBA00004186"/>
    </source>
</evidence>
<dbReference type="OrthoDB" id="46159at2759"/>
<name>A0A9N9BIA7_9GLOM</name>
<organism evidence="8 9">
    <name type="scientific">Paraglomus occultum</name>
    <dbReference type="NCBI Taxonomy" id="144539"/>
    <lineage>
        <taxon>Eukaryota</taxon>
        <taxon>Fungi</taxon>
        <taxon>Fungi incertae sedis</taxon>
        <taxon>Mucoromycota</taxon>
        <taxon>Glomeromycotina</taxon>
        <taxon>Glomeromycetes</taxon>
        <taxon>Paraglomerales</taxon>
        <taxon>Paraglomeraceae</taxon>
        <taxon>Paraglomus</taxon>
    </lineage>
</organism>
<dbReference type="EMBL" id="CAJVPJ010000951">
    <property type="protein sequence ID" value="CAG8567228.1"/>
    <property type="molecule type" value="Genomic_DNA"/>
</dbReference>
<evidence type="ECO:0000256" key="6">
    <source>
        <dbReference type="SAM" id="MobiDB-lite"/>
    </source>
</evidence>
<protein>
    <submittedName>
        <fullName evidence="8">7131_t:CDS:1</fullName>
    </submittedName>
</protein>
<dbReference type="AlphaFoldDB" id="A0A9N9BIA7"/>
<dbReference type="GO" id="GO:0005881">
    <property type="term" value="C:cytoplasmic microtubule"/>
    <property type="evidence" value="ECO:0007669"/>
    <property type="project" value="TreeGrafter"/>
</dbReference>
<dbReference type="SUPFAM" id="SSF48371">
    <property type="entry name" value="ARM repeat"/>
    <property type="match status" value="1"/>
</dbReference>
<keyword evidence="3" id="KW-0132">Cell division</keyword>
<evidence type="ECO:0000313" key="9">
    <source>
        <dbReference type="Proteomes" id="UP000789572"/>
    </source>
</evidence>
<feature type="domain" description="TOG" evidence="7">
    <location>
        <begin position="298"/>
        <end position="545"/>
    </location>
</feature>
<dbReference type="SMART" id="SM01349">
    <property type="entry name" value="TOG"/>
    <property type="match status" value="2"/>
</dbReference>
<evidence type="ECO:0000256" key="5">
    <source>
        <dbReference type="ARBA" id="ARBA00022776"/>
    </source>
</evidence>
<keyword evidence="5" id="KW-0498">Mitosis</keyword>
<dbReference type="PANTHER" id="PTHR21567">
    <property type="entry name" value="CLASP"/>
    <property type="match status" value="1"/>
</dbReference>
<dbReference type="GO" id="GO:0090307">
    <property type="term" value="P:mitotic spindle assembly"/>
    <property type="evidence" value="ECO:0007669"/>
    <property type="project" value="TreeGrafter"/>
</dbReference>
<dbReference type="GO" id="GO:0008017">
    <property type="term" value="F:microtubule binding"/>
    <property type="evidence" value="ECO:0007669"/>
    <property type="project" value="TreeGrafter"/>
</dbReference>
<feature type="region of interest" description="Disordered" evidence="6">
    <location>
        <begin position="530"/>
        <end position="679"/>
    </location>
</feature>
<gene>
    <name evidence="8" type="ORF">POCULU_LOCUS5811</name>
</gene>
<dbReference type="PANTHER" id="PTHR21567:SF9">
    <property type="entry name" value="CLIP-ASSOCIATING PROTEIN"/>
    <property type="match status" value="1"/>
</dbReference>
<sequence length="1027" mass="113130">MADVVERVLVALKGNNLDKKVEAITQLEDALLDGIALEPNEISHLTSSIRDALKAAQAALSFAALAIISPLVTNVAEKYPKYLHMVITTFAPSVIDKLGDAKDKTRDAATKVLLDMWCAAATSTSNAGANHVINTLALTIKDTAFAHKSWRVREQVFQWLRACSSTISDFSLRQWAPLMVKSLEDQHEQVREASKETIIVLFGTSSPHAKSDLKRELKKQNIRSTIADNIKAKILSIPHVDVPDDRSTVSYDSTTDTHTDGGTEITEDDILSVGTQEENGRVDQTPSLSAVIADDVAPIYVASARDLEREFQTIIAHFQGKETEDNWQLREKDFHKIRSLLRGEAVSHYKDTFVVCITKLLDAITDSLVSLRTALAITCSICLSDLIRILNRSLDPLAEKLLPNLIKMSSTTKKLVSQAGTSATTLLLSHCSYHYRLVNMLSSAMQDKNLQLRISAVGWLKAVVISHADRRDYIERSGGAELLEKCVKKGLTDASPKVREGSRELFWLFYQTWTDRGEGILKTIEPAVKKQLERDRPSNVVVSSSNAAASPSKPSSTLSAPRSRPRSTSIGAMKKPPSNPSSNRGEISPGNTLSANDASRNAKKDTNRLSVRPASSAAIRAKSPAPPPRSKSRAGDAPSSSRASIPPRPATSQAMAPLSVPKRPQTSASTSAPRPPPARKLTVVEQLNNSDSSIRVHGIIQVADLIQKRSQEPPAKGVYAEFKRSPLPPDEELGRILTNLLNDPVSAVLENLLHPDVIAEIKKVLSLDIFIPQMLLNASEDSEQGAVISACLPDVKAAIGSDNAISVLGRCLFTLSASGGAPRRSAGSPGYQPAQKRKIIHGILLWLNEILIPKLVEAEATDDVTGSLGESANYKSLTNRLIPMITTFKEGTENHKALSELLINMHKLRPDLFEEVLFTFDKKVIEAIGSVVGWEDELAEAEEAELEQQTIRLQEGQILLQQQEIQRQRYEQQLLMQQQEQLQAQLLAKHEKLQAELQAKQDELEKREREFEMQQKERNYRKSITKN</sequence>
<keyword evidence="5" id="KW-0131">Cell cycle</keyword>
<keyword evidence="4" id="KW-0493">Microtubule</keyword>
<evidence type="ECO:0000256" key="4">
    <source>
        <dbReference type="ARBA" id="ARBA00022701"/>
    </source>
</evidence>
<comment type="subcellular location">
    <subcellularLocation>
        <location evidence="1">Cytoplasm</location>
        <location evidence="1">Cytoskeleton</location>
        <location evidence="1">Spindle</location>
    </subcellularLocation>
</comment>
<dbReference type="InterPro" id="IPR034085">
    <property type="entry name" value="TOG"/>
</dbReference>
<feature type="region of interest" description="Disordered" evidence="6">
    <location>
        <begin position="1006"/>
        <end position="1027"/>
    </location>
</feature>
<comment type="caution">
    <text evidence="8">The sequence shown here is derived from an EMBL/GenBank/DDBJ whole genome shotgun (WGS) entry which is preliminary data.</text>
</comment>
<dbReference type="InterPro" id="IPR011989">
    <property type="entry name" value="ARM-like"/>
</dbReference>
<dbReference type="GO" id="GO:0051301">
    <property type="term" value="P:cell division"/>
    <property type="evidence" value="ECO:0007669"/>
    <property type="project" value="UniProtKB-KW"/>
</dbReference>
<dbReference type="Gene3D" id="1.25.10.10">
    <property type="entry name" value="Leucine-rich Repeat Variant"/>
    <property type="match status" value="2"/>
</dbReference>
<dbReference type="InterPro" id="IPR024395">
    <property type="entry name" value="CLASP_N_dom"/>
</dbReference>
<comment type="similarity">
    <text evidence="2">Belongs to the CLASP family.</text>
</comment>